<keyword evidence="2" id="KW-0378">Hydrolase</keyword>
<name>A8ZSC4_DESOH</name>
<organism evidence="2 3">
    <name type="scientific">Desulfosudis oleivorans (strain DSM 6200 / JCM 39069 / Hxd3)</name>
    <name type="common">Desulfococcus oleovorans</name>
    <dbReference type="NCBI Taxonomy" id="96561"/>
    <lineage>
        <taxon>Bacteria</taxon>
        <taxon>Pseudomonadati</taxon>
        <taxon>Thermodesulfobacteriota</taxon>
        <taxon>Desulfobacteria</taxon>
        <taxon>Desulfobacterales</taxon>
        <taxon>Desulfosudaceae</taxon>
        <taxon>Desulfosudis</taxon>
    </lineage>
</organism>
<dbReference type="OrthoDB" id="9809995at2"/>
<evidence type="ECO:0000313" key="2">
    <source>
        <dbReference type="EMBL" id="ABW67661.1"/>
    </source>
</evidence>
<accession>A8ZSC4</accession>
<dbReference type="CDD" id="cd24032">
    <property type="entry name" value="ASKHA_NBD_TsaB"/>
    <property type="match status" value="1"/>
</dbReference>
<dbReference type="AlphaFoldDB" id="A8ZSC4"/>
<evidence type="ECO:0000313" key="3">
    <source>
        <dbReference type="Proteomes" id="UP000008561"/>
    </source>
</evidence>
<dbReference type="GO" id="GO:0008233">
    <property type="term" value="F:peptidase activity"/>
    <property type="evidence" value="ECO:0007669"/>
    <property type="project" value="UniProtKB-KW"/>
</dbReference>
<evidence type="ECO:0000259" key="1">
    <source>
        <dbReference type="Pfam" id="PF00814"/>
    </source>
</evidence>
<proteinExistence type="predicted"/>
<dbReference type="KEGG" id="dol:Dole_1857"/>
<dbReference type="GO" id="GO:0002949">
    <property type="term" value="P:tRNA threonylcarbamoyladenosine modification"/>
    <property type="evidence" value="ECO:0007669"/>
    <property type="project" value="InterPro"/>
</dbReference>
<dbReference type="EMBL" id="CP000859">
    <property type="protein sequence ID" value="ABW67661.1"/>
    <property type="molecule type" value="Genomic_DNA"/>
</dbReference>
<keyword evidence="2" id="KW-0645">Protease</keyword>
<dbReference type="PANTHER" id="PTHR11735">
    <property type="entry name" value="TRNA N6-ADENOSINE THREONYLCARBAMOYLTRANSFERASE"/>
    <property type="match status" value="1"/>
</dbReference>
<dbReference type="Proteomes" id="UP000008561">
    <property type="component" value="Chromosome"/>
</dbReference>
<dbReference type="eggNOG" id="COG1214">
    <property type="taxonomic scope" value="Bacteria"/>
</dbReference>
<gene>
    <name evidence="2" type="ordered locus">Dole_1857</name>
</gene>
<protein>
    <submittedName>
        <fullName evidence="2">Peptidase M22 glycoprotease</fullName>
    </submittedName>
</protein>
<keyword evidence="3" id="KW-1185">Reference proteome</keyword>
<dbReference type="InterPro" id="IPR022496">
    <property type="entry name" value="T6A_TsaB"/>
</dbReference>
<dbReference type="HOGENOM" id="CLU_064886_0_0_7"/>
<dbReference type="Pfam" id="PF00814">
    <property type="entry name" value="TsaD"/>
    <property type="match status" value="1"/>
</dbReference>
<feature type="domain" description="Gcp-like" evidence="1">
    <location>
        <begin position="34"/>
        <end position="222"/>
    </location>
</feature>
<dbReference type="PANTHER" id="PTHR11735:SF11">
    <property type="entry name" value="TRNA THREONYLCARBAMOYLADENOSINE BIOSYNTHESIS PROTEIN TSAB"/>
    <property type="match status" value="1"/>
</dbReference>
<reference evidence="2 3" key="1">
    <citation type="submission" date="2007-10" db="EMBL/GenBank/DDBJ databases">
        <title>Complete sequence of Desulfococcus oleovorans Hxd3.</title>
        <authorList>
            <consortium name="US DOE Joint Genome Institute"/>
            <person name="Copeland A."/>
            <person name="Lucas S."/>
            <person name="Lapidus A."/>
            <person name="Barry K."/>
            <person name="Glavina del Rio T."/>
            <person name="Dalin E."/>
            <person name="Tice H."/>
            <person name="Pitluck S."/>
            <person name="Kiss H."/>
            <person name="Brettin T."/>
            <person name="Bruce D."/>
            <person name="Detter J.C."/>
            <person name="Han C."/>
            <person name="Schmutz J."/>
            <person name="Larimer F."/>
            <person name="Land M."/>
            <person name="Hauser L."/>
            <person name="Kyrpides N."/>
            <person name="Kim E."/>
            <person name="Wawrik B."/>
            <person name="Richardson P."/>
        </authorList>
    </citation>
    <scope>NUCLEOTIDE SEQUENCE [LARGE SCALE GENOMIC DNA]</scope>
    <source>
        <strain evidence="3">DSM 6200 / JCM 39069 / Hxd3</strain>
    </source>
</reference>
<dbReference type="RefSeq" id="WP_012175274.1">
    <property type="nucleotide sequence ID" value="NC_009943.1"/>
</dbReference>
<dbReference type="Gene3D" id="3.30.420.40">
    <property type="match status" value="2"/>
</dbReference>
<dbReference type="InterPro" id="IPR000905">
    <property type="entry name" value="Gcp-like_dom"/>
</dbReference>
<dbReference type="InterPro" id="IPR043129">
    <property type="entry name" value="ATPase_NBD"/>
</dbReference>
<dbReference type="GO" id="GO:0005829">
    <property type="term" value="C:cytosol"/>
    <property type="evidence" value="ECO:0007669"/>
    <property type="project" value="TreeGrafter"/>
</dbReference>
<dbReference type="STRING" id="96561.Dole_1857"/>
<dbReference type="GO" id="GO:0006508">
    <property type="term" value="P:proteolysis"/>
    <property type="evidence" value="ECO:0007669"/>
    <property type="project" value="UniProtKB-KW"/>
</dbReference>
<sequence>MKLLAVDTATTSCGVAVADGRTIVDRHAVISRVTHSRHLLSIIDDLLRRNRLAVSDMDGFAVTRGPGSFTGLRIGISTIKGLAAATDRPVAGISSLEALAWHFHESPVMVCPLIDARKGEVYTCRYRFDNGRITALCAEAVLPPDQAVAGIDQPCVFAGTGVEVCGPAITAMAGENARLAPPGQNAIDPAVVALLGIERLEQGLAENLDTFAPVYLRKPDAVVQQQK</sequence>
<dbReference type="NCBIfam" id="TIGR03725">
    <property type="entry name" value="T6A_YeaZ"/>
    <property type="match status" value="1"/>
</dbReference>
<dbReference type="SUPFAM" id="SSF53067">
    <property type="entry name" value="Actin-like ATPase domain"/>
    <property type="match status" value="2"/>
</dbReference>